<sequence>MRFRVGNVHDKRVIYVKCGVGLINAAATKQQMLDVFNIRGIIHFGIAGNINNSMSIRDVTIPKEFANTGTWDWLNPNGTVDSTDIAGLEVKNYNVPKRGDNLLGHIGYNFEQFYSSSGKPNTPQPLVWSKVNQHWLHVASKLEGMELQLCVNSSLCPQNKPKLVVGLRGLTSNIFVDNAAYSEFLFQTFKVSSSDMESSAVVMASFLATYNSCMRSLL</sequence>
<dbReference type="Pfam" id="PF01048">
    <property type="entry name" value="PNP_UDP_1"/>
    <property type="match status" value="1"/>
</dbReference>
<dbReference type="Gene3D" id="3.40.50.1580">
    <property type="entry name" value="Nucleoside phosphorylase domain"/>
    <property type="match status" value="1"/>
</dbReference>
<accession>A0A2P5BSM2</accession>
<dbReference type="PANTHER" id="PTHR21234:SF30">
    <property type="entry name" value="PHOSPHORYLASE SUPERFAMILY PROTEIN"/>
    <property type="match status" value="1"/>
</dbReference>
<evidence type="ECO:0000313" key="3">
    <source>
        <dbReference type="Proteomes" id="UP000237000"/>
    </source>
</evidence>
<evidence type="ECO:0000313" key="2">
    <source>
        <dbReference type="EMBL" id="PON51765.1"/>
    </source>
</evidence>
<gene>
    <name evidence="2" type="ORF">TorRG33x02_310500</name>
</gene>
<protein>
    <submittedName>
        <fullName evidence="2">Nucleoside phosphorylase</fullName>
    </submittedName>
</protein>
<feature type="domain" description="Nucleoside phosphorylase" evidence="1">
    <location>
        <begin position="2"/>
        <end position="208"/>
    </location>
</feature>
<dbReference type="Proteomes" id="UP000237000">
    <property type="component" value="Unassembled WGS sequence"/>
</dbReference>
<dbReference type="PANTHER" id="PTHR21234">
    <property type="entry name" value="PURINE NUCLEOSIDE PHOSPHORYLASE"/>
    <property type="match status" value="1"/>
</dbReference>
<comment type="caution">
    <text evidence="2">The sequence shown here is derived from an EMBL/GenBank/DDBJ whole genome shotgun (WGS) entry which is preliminary data.</text>
</comment>
<reference evidence="3" key="1">
    <citation type="submission" date="2016-06" db="EMBL/GenBank/DDBJ databases">
        <title>Parallel loss of symbiosis genes in relatives of nitrogen-fixing non-legume Parasponia.</title>
        <authorList>
            <person name="Van Velzen R."/>
            <person name="Holmer R."/>
            <person name="Bu F."/>
            <person name="Rutten L."/>
            <person name="Van Zeijl A."/>
            <person name="Liu W."/>
            <person name="Santuari L."/>
            <person name="Cao Q."/>
            <person name="Sharma T."/>
            <person name="Shen D."/>
            <person name="Roswanjaya Y."/>
            <person name="Wardhani T."/>
            <person name="Kalhor M.S."/>
            <person name="Jansen J."/>
            <person name="Van den Hoogen J."/>
            <person name="Gungor B."/>
            <person name="Hartog M."/>
            <person name="Hontelez J."/>
            <person name="Verver J."/>
            <person name="Yang W.-C."/>
            <person name="Schijlen E."/>
            <person name="Repin R."/>
            <person name="Schilthuizen M."/>
            <person name="Schranz E."/>
            <person name="Heidstra R."/>
            <person name="Miyata K."/>
            <person name="Fedorova E."/>
            <person name="Kohlen W."/>
            <person name="Bisseling T."/>
            <person name="Smit S."/>
            <person name="Geurts R."/>
        </authorList>
    </citation>
    <scope>NUCLEOTIDE SEQUENCE [LARGE SCALE GENOMIC DNA]</scope>
    <source>
        <strain evidence="3">cv. RG33-2</strain>
    </source>
</reference>
<dbReference type="EMBL" id="JXTC01000468">
    <property type="protein sequence ID" value="PON51765.1"/>
    <property type="molecule type" value="Genomic_DNA"/>
</dbReference>
<dbReference type="GO" id="GO:0009116">
    <property type="term" value="P:nucleoside metabolic process"/>
    <property type="evidence" value="ECO:0007669"/>
    <property type="project" value="InterPro"/>
</dbReference>
<keyword evidence="3" id="KW-1185">Reference proteome</keyword>
<dbReference type="InterPro" id="IPR000845">
    <property type="entry name" value="Nucleoside_phosphorylase_d"/>
</dbReference>
<dbReference type="AlphaFoldDB" id="A0A2P5BSM2"/>
<organism evidence="2 3">
    <name type="scientific">Trema orientale</name>
    <name type="common">Charcoal tree</name>
    <name type="synonym">Celtis orientalis</name>
    <dbReference type="NCBI Taxonomy" id="63057"/>
    <lineage>
        <taxon>Eukaryota</taxon>
        <taxon>Viridiplantae</taxon>
        <taxon>Streptophyta</taxon>
        <taxon>Embryophyta</taxon>
        <taxon>Tracheophyta</taxon>
        <taxon>Spermatophyta</taxon>
        <taxon>Magnoliopsida</taxon>
        <taxon>eudicotyledons</taxon>
        <taxon>Gunneridae</taxon>
        <taxon>Pentapetalae</taxon>
        <taxon>rosids</taxon>
        <taxon>fabids</taxon>
        <taxon>Rosales</taxon>
        <taxon>Cannabaceae</taxon>
        <taxon>Trema</taxon>
    </lineage>
</organism>
<name>A0A2P5BSM2_TREOI</name>
<dbReference type="GO" id="GO:0003824">
    <property type="term" value="F:catalytic activity"/>
    <property type="evidence" value="ECO:0007669"/>
    <property type="project" value="InterPro"/>
</dbReference>
<dbReference type="InParanoid" id="A0A2P5BSM2"/>
<evidence type="ECO:0000259" key="1">
    <source>
        <dbReference type="Pfam" id="PF01048"/>
    </source>
</evidence>
<proteinExistence type="predicted"/>
<dbReference type="InterPro" id="IPR035994">
    <property type="entry name" value="Nucleoside_phosphorylase_sf"/>
</dbReference>
<dbReference type="SUPFAM" id="SSF53167">
    <property type="entry name" value="Purine and uridine phosphorylases"/>
    <property type="match status" value="1"/>
</dbReference>
<dbReference type="OrthoDB" id="1916878at2759"/>